<feature type="domain" description="Restriction endonuclease type IV Mrr" evidence="1">
    <location>
        <begin position="198"/>
        <end position="311"/>
    </location>
</feature>
<accession>A0ABN1H527</accession>
<evidence type="ECO:0000259" key="1">
    <source>
        <dbReference type="Pfam" id="PF04471"/>
    </source>
</evidence>
<dbReference type="PANTHER" id="PTHR30015">
    <property type="entry name" value="MRR RESTRICTION SYSTEM PROTEIN"/>
    <property type="match status" value="1"/>
</dbReference>
<dbReference type="Proteomes" id="UP001500668">
    <property type="component" value="Unassembled WGS sequence"/>
</dbReference>
<dbReference type="Pfam" id="PF04471">
    <property type="entry name" value="Mrr_cat"/>
    <property type="match status" value="1"/>
</dbReference>
<keyword evidence="3" id="KW-1185">Reference proteome</keyword>
<comment type="caution">
    <text evidence="2">The sequence shown here is derived from an EMBL/GenBank/DDBJ whole genome shotgun (WGS) entry which is preliminary data.</text>
</comment>
<dbReference type="RefSeq" id="WP_344081754.1">
    <property type="nucleotide sequence ID" value="NZ_BAAACA010000066.1"/>
</dbReference>
<dbReference type="Gene3D" id="3.40.1350.10">
    <property type="match status" value="1"/>
</dbReference>
<dbReference type="PANTHER" id="PTHR30015:SF6">
    <property type="entry name" value="SLL1429 PROTEIN"/>
    <property type="match status" value="1"/>
</dbReference>
<evidence type="ECO:0000313" key="3">
    <source>
        <dbReference type="Proteomes" id="UP001500668"/>
    </source>
</evidence>
<protein>
    <recommendedName>
        <fullName evidence="1">Restriction endonuclease type IV Mrr domain-containing protein</fullName>
    </recommendedName>
</protein>
<dbReference type="InterPro" id="IPR011335">
    <property type="entry name" value="Restrct_endonuc-II-like"/>
</dbReference>
<proteinExistence type="predicted"/>
<dbReference type="InterPro" id="IPR011856">
    <property type="entry name" value="tRNA_endonuc-like_dom_sf"/>
</dbReference>
<dbReference type="SUPFAM" id="SSF52980">
    <property type="entry name" value="Restriction endonuclease-like"/>
    <property type="match status" value="1"/>
</dbReference>
<evidence type="ECO:0000313" key="2">
    <source>
        <dbReference type="EMBL" id="GAA0629222.1"/>
    </source>
</evidence>
<organism evidence="2 3">
    <name type="scientific">Streptomyces crystallinus</name>
    <dbReference type="NCBI Taxonomy" id="68191"/>
    <lineage>
        <taxon>Bacteria</taxon>
        <taxon>Bacillati</taxon>
        <taxon>Actinomycetota</taxon>
        <taxon>Actinomycetes</taxon>
        <taxon>Kitasatosporales</taxon>
        <taxon>Streptomycetaceae</taxon>
        <taxon>Streptomyces</taxon>
    </lineage>
</organism>
<dbReference type="InterPro" id="IPR007560">
    <property type="entry name" value="Restrct_endonuc_IV_Mrr"/>
</dbReference>
<name>A0ABN1H527_9ACTN</name>
<reference evidence="2 3" key="1">
    <citation type="journal article" date="2019" name="Int. J. Syst. Evol. Microbiol.">
        <title>The Global Catalogue of Microorganisms (GCM) 10K type strain sequencing project: providing services to taxonomists for standard genome sequencing and annotation.</title>
        <authorList>
            <consortium name="The Broad Institute Genomics Platform"/>
            <consortium name="The Broad Institute Genome Sequencing Center for Infectious Disease"/>
            <person name="Wu L."/>
            <person name="Ma J."/>
        </authorList>
    </citation>
    <scope>NUCLEOTIDE SEQUENCE [LARGE SCALE GENOMIC DNA]</scope>
    <source>
        <strain evidence="2 3">JCM 5067</strain>
    </source>
</reference>
<sequence length="332" mass="37178">MTHAAALRAAAPVYQDELLNEMLERRIAVAEDEHLHAAVRWNNEDHLLEQALLVLQAHCDSLEREHHHAHRRAEHDPSLGDPKCTRTTARCALAARRLRRLLIQELTWARKDVTEAEQHQQKLRSVHMLKRVERYRQHPHSTPELDAIAELLRHQAESAARVGVLLAEDRHQLHALAFEEQQAQFFLASPASTSLSQIRAMSPHQFERLISDLVARDGLDVNQWHGGPNDGGVDVIATTPGGDKLAVQCKHTTKETPVGIAAVRELNGIAGPVHHADIAILITNSTFSKPAAKFAQHQDIILLSWWVLVRWATWGESLLDILELEETAGLAA</sequence>
<gene>
    <name evidence="2" type="ORF">GCM10010394_70750</name>
</gene>
<dbReference type="InterPro" id="IPR052906">
    <property type="entry name" value="Type_IV_Methyl-Rstrct_Enzyme"/>
</dbReference>
<dbReference type="EMBL" id="BAAACA010000066">
    <property type="protein sequence ID" value="GAA0629222.1"/>
    <property type="molecule type" value="Genomic_DNA"/>
</dbReference>